<name>A0A0L7KEF6_PLAFX</name>
<reference evidence="3" key="2">
    <citation type="submission" date="2006-03" db="EMBL/GenBank/DDBJ databases">
        <title>The genome sequence of the Plasmodium falciparum HB3.</title>
        <authorList>
            <consortium name="The Broad Institute Genome Sequencing Platform"/>
            <person name="Birren B."/>
            <person name="Lander E."/>
            <person name="Galagan J."/>
            <person name="Nusbaum C."/>
            <person name="Devon K."/>
            <person name="Henn M."/>
            <person name="Jaffe D."/>
            <person name="Butler J."/>
            <person name="Alvarez P."/>
            <person name="Gnerre S."/>
            <person name="Grabherr M."/>
            <person name="Kleber M."/>
            <person name="Mauceli E."/>
            <person name="Brockman W."/>
            <person name="MacCallum I.A."/>
            <person name="Rounsley S."/>
            <person name="Young S."/>
            <person name="LaButti K."/>
            <person name="Pushparaj V."/>
            <person name="DeCaprio D."/>
            <person name="Crawford M."/>
            <person name="Koehrsen M."/>
            <person name="Engels R."/>
            <person name="Montgomery P."/>
            <person name="Pearson M."/>
            <person name="Howarth C."/>
            <person name="Larson L."/>
            <person name="Luoma S."/>
            <person name="White J."/>
            <person name="Kodira C."/>
            <person name="Zeng Q."/>
            <person name="Oleary S."/>
            <person name="Yandava C."/>
            <person name="Alvarado L."/>
            <person name="Wirth D."/>
            <person name="Volkman S."/>
            <person name="Hartl D."/>
        </authorList>
    </citation>
    <scope>NUCLEOTIDE SEQUENCE [LARGE SCALE GENOMIC DNA]</scope>
</reference>
<reference evidence="2 3" key="1">
    <citation type="submission" date="2006-03" db="EMBL/GenBank/DDBJ databases">
        <title>Annotation of Plasmodium falciparum HB3.</title>
        <authorList>
            <consortium name="The Broad Institute Genome Sequencing Platform"/>
            <person name="Volkman S.K."/>
            <person name="Neafsey D.E."/>
            <person name="Dash A.P."/>
            <person name="Chitnis C.E."/>
            <person name="Hartl D.L."/>
            <person name="Young S.K."/>
            <person name="Zeng Q."/>
            <person name="Koehrsen M."/>
            <person name="Alvarado L."/>
            <person name="Berlin A."/>
            <person name="Borenstein D."/>
            <person name="Chapman S.B."/>
            <person name="Chen Z."/>
            <person name="Engels R."/>
            <person name="Freedman E."/>
            <person name="Gellesch M."/>
            <person name="Goldberg J."/>
            <person name="Griggs A."/>
            <person name="Gujja S."/>
            <person name="Heilman E.R."/>
            <person name="Heiman D.I."/>
            <person name="Howarth C."/>
            <person name="Jen D."/>
            <person name="Larson L."/>
            <person name="Mehta T."/>
            <person name="Neiman D."/>
            <person name="Park D."/>
            <person name="Pearson M."/>
            <person name="Roberts A."/>
            <person name="Saif S."/>
            <person name="Shea T."/>
            <person name="Shenoy N."/>
            <person name="Sisk P."/>
            <person name="Stolte C."/>
            <person name="Sykes S."/>
            <person name="Walk T."/>
            <person name="White J."/>
            <person name="Yandava C."/>
            <person name="Haas B."/>
            <person name="Henn M.R."/>
            <person name="Nusbaum C."/>
            <person name="Birren B."/>
        </authorList>
    </citation>
    <scope>NUCLEOTIDE SEQUENCE [LARGE SCALE GENOMIC DNA]</scope>
    <source>
        <strain evidence="2">HB3</strain>
    </source>
</reference>
<dbReference type="Pfam" id="PF02009">
    <property type="entry name" value="RIFIN"/>
    <property type="match status" value="1"/>
</dbReference>
<sequence length="366" mass="41013">MKIIKNVNTHRNPCITTCHTQTNRSLCECELYAPSNYDNDPQMKFVMENFNRQTSQRFHEYDERMKTTRQKCREQCHKEIEKIILKDKMEKQMAQQLTTLETKIGTDDIPTCVCEKSMADKMEKDCLRCTYGLGTLAPTVGLIGSVAVGAWKPKALEAAIAKAITEGTPNILAAGVEAGEIAGKEAVIEGLKRMGISTLDNKLLESYFATTPYKDVASIAQAVYEQYFNTCADYSLWSVRFPSSAAKHDFLFCQSVSNQIPSVSQPKQYISRIDVIQRTVQNIVTKAEGSANAAAEIAEAIETAKIKAAEEKTIEAASTQLYGAIGYSILAILIIVLIMLIIYLILRYRRKKKMKKKAQYTKLLNE</sequence>
<keyword evidence="1" id="KW-0812">Transmembrane</keyword>
<keyword evidence="1" id="KW-0472">Membrane</keyword>
<accession>A0A0L7KEF6</accession>
<feature type="transmembrane region" description="Helical" evidence="1">
    <location>
        <begin position="321"/>
        <end position="346"/>
    </location>
</feature>
<protein>
    <recommendedName>
        <fullName evidence="4">Rifin</fullName>
    </recommendedName>
</protein>
<keyword evidence="1" id="KW-1133">Transmembrane helix</keyword>
<dbReference type="NCBIfam" id="TIGR01477">
    <property type="entry name" value="RIFIN"/>
    <property type="match status" value="1"/>
</dbReference>
<evidence type="ECO:0000313" key="3">
    <source>
        <dbReference type="Proteomes" id="UP000054289"/>
    </source>
</evidence>
<dbReference type="InterPro" id="IPR011992">
    <property type="entry name" value="EF-hand-dom_pair"/>
</dbReference>
<evidence type="ECO:0008006" key="4">
    <source>
        <dbReference type="Google" id="ProtNLM"/>
    </source>
</evidence>
<organism evidence="2 3">
    <name type="scientific">Plasmodium falciparum (isolate HB3)</name>
    <dbReference type="NCBI Taxonomy" id="137071"/>
    <lineage>
        <taxon>Eukaryota</taxon>
        <taxon>Sar</taxon>
        <taxon>Alveolata</taxon>
        <taxon>Apicomplexa</taxon>
        <taxon>Aconoidasida</taxon>
        <taxon>Haemosporida</taxon>
        <taxon>Plasmodiidae</taxon>
        <taxon>Plasmodium</taxon>
        <taxon>Plasmodium (Laverania)</taxon>
    </lineage>
</organism>
<dbReference type="EMBL" id="CH672005">
    <property type="protein sequence ID" value="KOB61485.1"/>
    <property type="molecule type" value="Genomic_DNA"/>
</dbReference>
<dbReference type="InterPro" id="IPR006373">
    <property type="entry name" value="VSA_Rifin"/>
</dbReference>
<dbReference type="AlphaFoldDB" id="A0A0L7KEF6"/>
<gene>
    <name evidence="2" type="ORF">PFHG_03236</name>
</gene>
<dbReference type="Proteomes" id="UP000054289">
    <property type="component" value="Unassembled WGS sequence"/>
</dbReference>
<dbReference type="OMA" id="HYISPKD"/>
<evidence type="ECO:0000256" key="1">
    <source>
        <dbReference type="SAM" id="Phobius"/>
    </source>
</evidence>
<dbReference type="SUPFAM" id="SSF47473">
    <property type="entry name" value="EF-hand"/>
    <property type="match status" value="1"/>
</dbReference>
<proteinExistence type="predicted"/>
<dbReference type="KEGG" id="pfh:PFHG_03236"/>
<dbReference type="OrthoDB" id="10565782at2759"/>
<evidence type="ECO:0000313" key="2">
    <source>
        <dbReference type="EMBL" id="KOB61485.1"/>
    </source>
</evidence>